<feature type="signal peptide" evidence="1">
    <location>
        <begin position="1"/>
        <end position="26"/>
    </location>
</feature>
<comment type="caution">
    <text evidence="2">The sequence shown here is derived from an EMBL/GenBank/DDBJ whole genome shotgun (WGS) entry which is preliminary data.</text>
</comment>
<dbReference type="STRING" id="1209072.GCA_000766945_03652"/>
<feature type="chain" id="PRO_5012627997" description="Outer membrane protein beta-barrel domain-containing protein" evidence="1">
    <location>
        <begin position="27"/>
        <end position="212"/>
    </location>
</feature>
<dbReference type="RefSeq" id="WP_094984775.1">
    <property type="nucleotide sequence ID" value="NZ_NHNI01000001.1"/>
</dbReference>
<accession>A0A266QBS5</accession>
<keyword evidence="3" id="KW-1185">Reference proteome</keyword>
<evidence type="ECO:0008006" key="4">
    <source>
        <dbReference type="Google" id="ProtNLM"/>
    </source>
</evidence>
<proteinExistence type="predicted"/>
<dbReference type="EMBL" id="NHNI01000001">
    <property type="protein sequence ID" value="OZY87344.1"/>
    <property type="molecule type" value="Genomic_DNA"/>
</dbReference>
<evidence type="ECO:0000313" key="3">
    <source>
        <dbReference type="Proteomes" id="UP000216101"/>
    </source>
</evidence>
<keyword evidence="1" id="KW-0732">Signal</keyword>
<reference evidence="3" key="1">
    <citation type="submission" date="2017-05" db="EMBL/GenBank/DDBJ databases">
        <authorList>
            <person name="Barney B.M."/>
        </authorList>
    </citation>
    <scope>NUCLEOTIDE SEQUENCE [LARGE SCALE GENOMIC DNA]</scope>
    <source>
        <strain evidence="3">PSBB022</strain>
    </source>
</reference>
<gene>
    <name evidence="2" type="ORF">CBP51_10295</name>
</gene>
<dbReference type="Proteomes" id="UP000216101">
    <property type="component" value="Unassembled WGS sequence"/>
</dbReference>
<evidence type="ECO:0000313" key="2">
    <source>
        <dbReference type="EMBL" id="OZY87344.1"/>
    </source>
</evidence>
<evidence type="ECO:0000256" key="1">
    <source>
        <dbReference type="SAM" id="SignalP"/>
    </source>
</evidence>
<protein>
    <recommendedName>
        <fullName evidence="4">Outer membrane protein beta-barrel domain-containing protein</fullName>
    </recommendedName>
</protein>
<organism evidence="2 3">
    <name type="scientific">Cellvibrio mixtus</name>
    <dbReference type="NCBI Taxonomy" id="39650"/>
    <lineage>
        <taxon>Bacteria</taxon>
        <taxon>Pseudomonadati</taxon>
        <taxon>Pseudomonadota</taxon>
        <taxon>Gammaproteobacteria</taxon>
        <taxon>Cellvibrionales</taxon>
        <taxon>Cellvibrionaceae</taxon>
        <taxon>Cellvibrio</taxon>
    </lineage>
</organism>
<dbReference type="AlphaFoldDB" id="A0A266QBS5"/>
<sequence length="212" mass="23358">MKNYLLNTRRTLLASALLMTSLSALAASQNNQPNANYTGWSWSGHVDHITFDKQAAATQFIEKTATAVGGAAEYYSSNSENTLSLGVNLLFYRDNAAFGQYVEDYWDGDVDYEESDANAFMLFAEYGPKYRFGQDNMTFVTIRGGLSGILASERSISNCRNCYAEDIEIDGGLYGVIGIGQTLGRLDLGLQFQQYFTGDIDNSVRLKLSGAF</sequence>
<name>A0A266QBS5_9GAMM</name>